<gene>
    <name evidence="1" type="ORF">PCOR1329_LOCUS49864</name>
</gene>
<comment type="caution">
    <text evidence="1">The sequence shown here is derived from an EMBL/GenBank/DDBJ whole genome shotgun (WGS) entry which is preliminary data.</text>
</comment>
<reference evidence="1" key="1">
    <citation type="submission" date="2023-10" db="EMBL/GenBank/DDBJ databases">
        <authorList>
            <person name="Chen Y."/>
            <person name="Shah S."/>
            <person name="Dougan E. K."/>
            <person name="Thang M."/>
            <person name="Chan C."/>
        </authorList>
    </citation>
    <scope>NUCLEOTIDE SEQUENCE [LARGE SCALE GENOMIC DNA]</scope>
</reference>
<accession>A0ABN9UPT1</accession>
<dbReference type="EMBL" id="CAUYUJ010016040">
    <property type="protein sequence ID" value="CAK0861074.1"/>
    <property type="molecule type" value="Genomic_DNA"/>
</dbReference>
<keyword evidence="2" id="KW-1185">Reference proteome</keyword>
<sequence>MVFSLSSGPPNLIHNFLTSERPQALSPGRGSAACLEQSSLPYSSCCFGVRSFLLGPHGRFPLARALPSSLRKAAYRDKGGGARSLPASALSLRAFNVRAADACLRCGLNYF</sequence>
<name>A0ABN9UPT1_9DINO</name>
<dbReference type="Proteomes" id="UP001189429">
    <property type="component" value="Unassembled WGS sequence"/>
</dbReference>
<evidence type="ECO:0000313" key="2">
    <source>
        <dbReference type="Proteomes" id="UP001189429"/>
    </source>
</evidence>
<protein>
    <submittedName>
        <fullName evidence="1">Uncharacterized protein</fullName>
    </submittedName>
</protein>
<evidence type="ECO:0000313" key="1">
    <source>
        <dbReference type="EMBL" id="CAK0861074.1"/>
    </source>
</evidence>
<organism evidence="1 2">
    <name type="scientific">Prorocentrum cordatum</name>
    <dbReference type="NCBI Taxonomy" id="2364126"/>
    <lineage>
        <taxon>Eukaryota</taxon>
        <taxon>Sar</taxon>
        <taxon>Alveolata</taxon>
        <taxon>Dinophyceae</taxon>
        <taxon>Prorocentrales</taxon>
        <taxon>Prorocentraceae</taxon>
        <taxon>Prorocentrum</taxon>
    </lineage>
</organism>
<proteinExistence type="predicted"/>